<evidence type="ECO:0000256" key="1">
    <source>
        <dbReference type="SAM" id="Phobius"/>
    </source>
</evidence>
<name>A0A1M4SNN9_9RHOB</name>
<keyword evidence="1" id="KW-1133">Transmembrane helix</keyword>
<organism evidence="2 3">
    <name type="scientific">Litoreibacter ascidiaceicola</name>
    <dbReference type="NCBI Taxonomy" id="1486859"/>
    <lineage>
        <taxon>Bacteria</taxon>
        <taxon>Pseudomonadati</taxon>
        <taxon>Pseudomonadota</taxon>
        <taxon>Alphaproteobacteria</taxon>
        <taxon>Rhodobacterales</taxon>
        <taxon>Roseobacteraceae</taxon>
        <taxon>Litoreibacter</taxon>
    </lineage>
</organism>
<evidence type="ECO:0000313" key="3">
    <source>
        <dbReference type="Proteomes" id="UP000184144"/>
    </source>
</evidence>
<sequence>MGAKLCVECGSHQDWRRHVKVWTPLLGFLLAFLAFVFSISPQIKSAWFPSPPKFSAHLRSVSERSVTFDVSNLGEQRLIIDPVLKCVAANRIDEKIIDYEEPFRVWFATVEGQSDRPITVAEFGGNEVATFAIPQDLEGSWLENKAIFLPPEDERVSDIERRFSPGLTLRHTWFGASRASKIPVYHIIGKDGLISLQPVSDIATFCQLTALDPVSGKEVSEGFAIWQIANDLWQGGRASLLYDVLGSLIYVSGPGGLNETDPELCNSDSPPWGCITKD</sequence>
<proteinExistence type="predicted"/>
<protein>
    <submittedName>
        <fullName evidence="2">Uncharacterized protein</fullName>
    </submittedName>
</protein>
<dbReference type="EMBL" id="FQUV01000001">
    <property type="protein sequence ID" value="SHE33547.1"/>
    <property type="molecule type" value="Genomic_DNA"/>
</dbReference>
<feature type="transmembrane region" description="Helical" evidence="1">
    <location>
        <begin position="21"/>
        <end position="40"/>
    </location>
</feature>
<keyword evidence="1" id="KW-0472">Membrane</keyword>
<dbReference type="AlphaFoldDB" id="A0A1M4SNN9"/>
<reference evidence="3" key="1">
    <citation type="submission" date="2016-11" db="EMBL/GenBank/DDBJ databases">
        <authorList>
            <person name="Varghese N."/>
            <person name="Submissions S."/>
        </authorList>
    </citation>
    <scope>NUCLEOTIDE SEQUENCE [LARGE SCALE GENOMIC DNA]</scope>
    <source>
        <strain evidence="3">DSM 100566</strain>
    </source>
</reference>
<gene>
    <name evidence="2" type="ORF">SAMN05444273_101130</name>
</gene>
<evidence type="ECO:0000313" key="2">
    <source>
        <dbReference type="EMBL" id="SHE33547.1"/>
    </source>
</evidence>
<dbReference type="Proteomes" id="UP000184144">
    <property type="component" value="Unassembled WGS sequence"/>
</dbReference>
<keyword evidence="1" id="KW-0812">Transmembrane</keyword>
<keyword evidence="3" id="KW-1185">Reference proteome</keyword>
<accession>A0A1M4SNN9</accession>